<dbReference type="EMBL" id="CAKOGL010000007">
    <property type="protein sequence ID" value="CAH2089029.1"/>
    <property type="molecule type" value="Genomic_DNA"/>
</dbReference>
<protein>
    <submittedName>
        <fullName evidence="1">Uncharacterized protein</fullName>
    </submittedName>
</protein>
<evidence type="ECO:0000313" key="1">
    <source>
        <dbReference type="EMBL" id="CAH2089029.1"/>
    </source>
</evidence>
<gene>
    <name evidence="1" type="ORF">EEDITHA_LOCUS5125</name>
    <name evidence="2" type="ORF">EEDITHA_LOCUS5131</name>
</gene>
<proteinExistence type="predicted"/>
<evidence type="ECO:0000313" key="2">
    <source>
        <dbReference type="EMBL" id="CAH2089035.1"/>
    </source>
</evidence>
<accession>A0AAU9TN55</accession>
<organism evidence="1 3">
    <name type="scientific">Euphydryas editha</name>
    <name type="common">Edith's checkerspot</name>
    <dbReference type="NCBI Taxonomy" id="104508"/>
    <lineage>
        <taxon>Eukaryota</taxon>
        <taxon>Metazoa</taxon>
        <taxon>Ecdysozoa</taxon>
        <taxon>Arthropoda</taxon>
        <taxon>Hexapoda</taxon>
        <taxon>Insecta</taxon>
        <taxon>Pterygota</taxon>
        <taxon>Neoptera</taxon>
        <taxon>Endopterygota</taxon>
        <taxon>Lepidoptera</taxon>
        <taxon>Glossata</taxon>
        <taxon>Ditrysia</taxon>
        <taxon>Papilionoidea</taxon>
        <taxon>Nymphalidae</taxon>
        <taxon>Nymphalinae</taxon>
        <taxon>Euphydryas</taxon>
    </lineage>
</organism>
<evidence type="ECO:0000313" key="3">
    <source>
        <dbReference type="Proteomes" id="UP001153954"/>
    </source>
</evidence>
<name>A0AAU9TN55_EUPED</name>
<dbReference type="EMBL" id="CAKOGL010000007">
    <property type="protein sequence ID" value="CAH2089035.1"/>
    <property type="molecule type" value="Genomic_DNA"/>
</dbReference>
<keyword evidence="3" id="KW-1185">Reference proteome</keyword>
<comment type="caution">
    <text evidence="1">The sequence shown here is derived from an EMBL/GenBank/DDBJ whole genome shotgun (WGS) entry which is preliminary data.</text>
</comment>
<sequence>MLSARSSSGGNYFHEVCQASSLALLMRAEQWMDQPNPSILTTRNYNGEQCTHILVKNKDIYAQEMMNIVL</sequence>
<dbReference type="Proteomes" id="UP001153954">
    <property type="component" value="Unassembled WGS sequence"/>
</dbReference>
<reference evidence="1" key="1">
    <citation type="submission" date="2022-03" db="EMBL/GenBank/DDBJ databases">
        <authorList>
            <person name="Tunstrom K."/>
        </authorList>
    </citation>
    <scope>NUCLEOTIDE SEQUENCE</scope>
</reference>
<dbReference type="AlphaFoldDB" id="A0AAU9TN55"/>